<comment type="caution">
    <text evidence="3">The sequence shown here is derived from an EMBL/GenBank/DDBJ whole genome shotgun (WGS) entry which is preliminary data.</text>
</comment>
<dbReference type="SUPFAM" id="SSF109854">
    <property type="entry name" value="DinB/YfiT-like putative metalloenzymes"/>
    <property type="match status" value="1"/>
</dbReference>
<accession>A0A1A0VLC0</accession>
<dbReference type="GO" id="GO:0005886">
    <property type="term" value="C:plasma membrane"/>
    <property type="evidence" value="ECO:0007669"/>
    <property type="project" value="TreeGrafter"/>
</dbReference>
<feature type="domain" description="MDMPI C-terminal" evidence="1">
    <location>
        <begin position="142"/>
        <end position="244"/>
    </location>
</feature>
<feature type="domain" description="Mycothiol-dependent maleylpyruvate isomerase metal-binding" evidence="2">
    <location>
        <begin position="7"/>
        <end position="130"/>
    </location>
</feature>
<gene>
    <name evidence="3" type="ORF">A5760_09475</name>
</gene>
<dbReference type="InterPro" id="IPR010872">
    <property type="entry name" value="MDMPI_C-term_domain"/>
</dbReference>
<evidence type="ECO:0000313" key="4">
    <source>
        <dbReference type="Proteomes" id="UP000091914"/>
    </source>
</evidence>
<reference evidence="3 4" key="1">
    <citation type="submission" date="2016-06" db="EMBL/GenBank/DDBJ databases">
        <authorList>
            <person name="Kjaerup R.B."/>
            <person name="Dalgaard T.S."/>
            <person name="Juul-Madsen H.R."/>
        </authorList>
    </citation>
    <scope>NUCLEOTIDE SEQUENCE [LARGE SCALE GENOMIC DNA]</scope>
    <source>
        <strain evidence="3 4">852002-51834_SCH5396731</strain>
    </source>
</reference>
<dbReference type="Pfam" id="PF11716">
    <property type="entry name" value="MDMPI_N"/>
    <property type="match status" value="1"/>
</dbReference>
<dbReference type="InterPro" id="IPR017517">
    <property type="entry name" value="Maleyloyr_isom"/>
</dbReference>
<dbReference type="InterPro" id="IPR024344">
    <property type="entry name" value="MDMPI_metal-binding"/>
</dbReference>
<dbReference type="RefSeq" id="WP_064880657.1">
    <property type="nucleotide sequence ID" value="NZ_LZSX01000057.1"/>
</dbReference>
<evidence type="ECO:0008006" key="5">
    <source>
        <dbReference type="Google" id="ProtNLM"/>
    </source>
</evidence>
<organism evidence="3 4">
    <name type="scientific">Mycobacterium colombiense</name>
    <dbReference type="NCBI Taxonomy" id="339268"/>
    <lineage>
        <taxon>Bacteria</taxon>
        <taxon>Bacillati</taxon>
        <taxon>Actinomycetota</taxon>
        <taxon>Actinomycetes</taxon>
        <taxon>Mycobacteriales</taxon>
        <taxon>Mycobacteriaceae</taxon>
        <taxon>Mycobacterium</taxon>
        <taxon>Mycobacterium avium complex (MAC)</taxon>
    </lineage>
</organism>
<protein>
    <recommendedName>
        <fullName evidence="5">Maleylpyruvate isomerase family mycothiol-dependent enzyme</fullName>
    </recommendedName>
</protein>
<dbReference type="InterPro" id="IPR034660">
    <property type="entry name" value="DinB/YfiT-like"/>
</dbReference>
<evidence type="ECO:0000259" key="2">
    <source>
        <dbReference type="Pfam" id="PF11716"/>
    </source>
</evidence>
<dbReference type="GO" id="GO:0046872">
    <property type="term" value="F:metal ion binding"/>
    <property type="evidence" value="ECO:0007669"/>
    <property type="project" value="InterPro"/>
</dbReference>
<evidence type="ECO:0000259" key="1">
    <source>
        <dbReference type="Pfam" id="PF07398"/>
    </source>
</evidence>
<dbReference type="NCBIfam" id="TIGR03083">
    <property type="entry name" value="maleylpyruvate isomerase family mycothiol-dependent enzyme"/>
    <property type="match status" value="1"/>
</dbReference>
<dbReference type="Proteomes" id="UP000091914">
    <property type="component" value="Unassembled WGS sequence"/>
</dbReference>
<dbReference type="PANTHER" id="PTHR40758:SF1">
    <property type="entry name" value="CONSERVED PROTEIN"/>
    <property type="match status" value="1"/>
</dbReference>
<proteinExistence type="predicted"/>
<evidence type="ECO:0000313" key="3">
    <source>
        <dbReference type="EMBL" id="OBB84014.1"/>
    </source>
</evidence>
<dbReference type="Pfam" id="PF07398">
    <property type="entry name" value="MDMPI_C"/>
    <property type="match status" value="1"/>
</dbReference>
<dbReference type="OrthoDB" id="3671213at2"/>
<dbReference type="PANTHER" id="PTHR40758">
    <property type="entry name" value="CONSERVED PROTEIN"/>
    <property type="match status" value="1"/>
</dbReference>
<dbReference type="EMBL" id="LZSX01000057">
    <property type="protein sequence ID" value="OBB84014.1"/>
    <property type="molecule type" value="Genomic_DNA"/>
</dbReference>
<dbReference type="AlphaFoldDB" id="A0A1A0VLC0"/>
<name>A0A1A0VLC0_9MYCO</name>
<sequence length="251" mass="27524">MDYAGAFLDENRAFAELFQDADESTPVPTCPDWTLRQLFRHVGRGDRWAAQIVRDKLDSYLDPRTVEGGKPPPDPAGAIAWLHGGAQRLIDAVELTGVETPVWTFLGSRPANWWVRRRLHEVAVHRADAAIALGSEFTLDPDVAADGITEWLERVAIQAGGQGAPLPLEEGDTLHLHATDPGLGEAGEWTIAVEEGRIVWSHQHGKGSAALRGGATELLLAILRRRPVADTGVELFGDDAVWERWLDRTPL</sequence>